<dbReference type="AlphaFoldDB" id="A0A6I8UYG5"/>
<evidence type="ECO:0000256" key="1">
    <source>
        <dbReference type="SAM" id="Phobius"/>
    </source>
</evidence>
<dbReference type="KEGG" id="dpo:6902398"/>
<feature type="transmembrane region" description="Helical" evidence="1">
    <location>
        <begin position="221"/>
        <end position="246"/>
    </location>
</feature>
<dbReference type="RefSeq" id="XP_002133333.2">
    <property type="nucleotide sequence ID" value="XM_002133297.3"/>
</dbReference>
<keyword evidence="1" id="KW-1133">Transmembrane helix</keyword>
<keyword evidence="1" id="KW-0472">Membrane</keyword>
<name>A0A6I8UYG5_DROPS</name>
<sequence>MTDESKDSCCLPFREEFQRSKFSLHHDDPGVFCRSQWQHGDRSILWVLYRWLLVAFYATGVTMSFIKVFNEGTWFIYLTHWGFSLCLYVCIYGAVVATIYFIRPAYFAPGSVALKIYWLSHFATVTLSMLITLIYWAALYPSMPEVGADLNNLWEHAFNSIFMVLDCFILAFPAHIMHFIYPFAVIITFGIFSLIYHWCDGHDYDGNPFIYPILDWARPGLAIGTICGCIVLVSFFCICVFGFYRLRLCIYNRCSRKQKRMQTA</sequence>
<dbReference type="InParanoid" id="A0A6I8UYG5"/>
<feature type="transmembrane region" description="Helical" evidence="1">
    <location>
        <begin position="179"/>
        <end position="198"/>
    </location>
</feature>
<dbReference type="InterPro" id="IPR049352">
    <property type="entry name" value="Rost"/>
</dbReference>
<feature type="transmembrane region" description="Helical" evidence="1">
    <location>
        <begin position="44"/>
        <end position="66"/>
    </location>
</feature>
<dbReference type="PANTHER" id="PTHR12242">
    <property type="entry name" value="OS02G0130600 PROTEIN-RELATED"/>
    <property type="match status" value="1"/>
</dbReference>
<accession>A0A6I8UYG5</accession>
<reference evidence="3" key="1">
    <citation type="submission" date="2025-08" db="UniProtKB">
        <authorList>
            <consortium name="RefSeq"/>
        </authorList>
    </citation>
    <scope>IDENTIFICATION</scope>
    <source>
        <strain evidence="3">MV-25-SWS-2005</strain>
        <tissue evidence="3">Whole body</tissue>
    </source>
</reference>
<dbReference type="Proteomes" id="UP000001819">
    <property type="component" value="Chromosome 4"/>
</dbReference>
<dbReference type="Pfam" id="PF21534">
    <property type="entry name" value="Rost"/>
    <property type="match status" value="1"/>
</dbReference>
<dbReference type="PANTHER" id="PTHR12242:SF46">
    <property type="entry name" value="IP08657P-RELATED"/>
    <property type="match status" value="1"/>
</dbReference>
<feature type="transmembrane region" description="Helical" evidence="1">
    <location>
        <begin position="78"/>
        <end position="102"/>
    </location>
</feature>
<feature type="transmembrane region" description="Helical" evidence="1">
    <location>
        <begin position="156"/>
        <end position="172"/>
    </location>
</feature>
<evidence type="ECO:0000313" key="2">
    <source>
        <dbReference type="Proteomes" id="UP000001819"/>
    </source>
</evidence>
<dbReference type="GO" id="GO:0016020">
    <property type="term" value="C:membrane"/>
    <property type="evidence" value="ECO:0007669"/>
    <property type="project" value="TreeGrafter"/>
</dbReference>
<feature type="transmembrane region" description="Helical" evidence="1">
    <location>
        <begin position="114"/>
        <end position="136"/>
    </location>
</feature>
<keyword evidence="1" id="KW-0812">Transmembrane</keyword>
<evidence type="ECO:0000313" key="3">
    <source>
        <dbReference type="RefSeq" id="XP_002133333.2"/>
    </source>
</evidence>
<organism evidence="2 3">
    <name type="scientific">Drosophila pseudoobscura pseudoobscura</name>
    <name type="common">Fruit fly</name>
    <dbReference type="NCBI Taxonomy" id="46245"/>
    <lineage>
        <taxon>Eukaryota</taxon>
        <taxon>Metazoa</taxon>
        <taxon>Ecdysozoa</taxon>
        <taxon>Arthropoda</taxon>
        <taxon>Hexapoda</taxon>
        <taxon>Insecta</taxon>
        <taxon>Pterygota</taxon>
        <taxon>Neoptera</taxon>
        <taxon>Endopterygota</taxon>
        <taxon>Diptera</taxon>
        <taxon>Brachycera</taxon>
        <taxon>Muscomorpha</taxon>
        <taxon>Ephydroidea</taxon>
        <taxon>Drosophilidae</taxon>
        <taxon>Drosophila</taxon>
        <taxon>Sophophora</taxon>
    </lineage>
</organism>
<gene>
    <name evidence="3" type="primary">LOC6902398</name>
</gene>
<proteinExistence type="predicted"/>
<keyword evidence="2" id="KW-1185">Reference proteome</keyword>
<protein>
    <submittedName>
        <fullName evidence="3">Protein rolling stone-like</fullName>
    </submittedName>
</protein>